<dbReference type="GO" id="GO:0006207">
    <property type="term" value="P:'de novo' pyrimidine nucleobase biosynthetic process"/>
    <property type="evidence" value="ECO:0007669"/>
    <property type="project" value="InterPro"/>
</dbReference>
<dbReference type="InterPro" id="IPR002082">
    <property type="entry name" value="Asp_carbamoyltransf"/>
</dbReference>
<dbReference type="Pfam" id="PF02729">
    <property type="entry name" value="OTCace_N"/>
    <property type="match status" value="1"/>
</dbReference>
<evidence type="ECO:0000256" key="9">
    <source>
        <dbReference type="RuleBase" id="RU003634"/>
    </source>
</evidence>
<dbReference type="GO" id="GO:0044205">
    <property type="term" value="P:'de novo' UMP biosynthetic process"/>
    <property type="evidence" value="ECO:0007669"/>
    <property type="project" value="UniProtKB-UniPathway"/>
</dbReference>
<dbReference type="InterPro" id="IPR006131">
    <property type="entry name" value="Asp_carbamoyltransf_Asp/Orn-bd"/>
</dbReference>
<proteinExistence type="inferred from homology"/>
<dbReference type="NCBIfam" id="NF002032">
    <property type="entry name" value="PRK00856.1"/>
    <property type="match status" value="1"/>
</dbReference>
<dbReference type="Pfam" id="PF00185">
    <property type="entry name" value="OTCace"/>
    <property type="match status" value="1"/>
</dbReference>
<organism evidence="12 13">
    <name type="scientific">Candidatus Thermokryptus mobilis</name>
    <dbReference type="NCBI Taxonomy" id="1643428"/>
    <lineage>
        <taxon>Bacteria</taxon>
        <taxon>Pseudomonadati</taxon>
        <taxon>Candidatus Kryptoniota</taxon>
        <taxon>Candidatus Thermokryptus</taxon>
    </lineage>
</organism>
<evidence type="ECO:0000313" key="12">
    <source>
        <dbReference type="EMBL" id="CUU07542.1"/>
    </source>
</evidence>
<dbReference type="RefSeq" id="WP_140945562.1">
    <property type="nucleotide sequence ID" value="NZ_FAOO01000014.1"/>
</dbReference>
<evidence type="ECO:0000256" key="5">
    <source>
        <dbReference type="ARBA" id="ARBA00022975"/>
    </source>
</evidence>
<feature type="domain" description="Aspartate/ornithine carbamoyltransferase carbamoyl-P binding" evidence="11">
    <location>
        <begin position="6"/>
        <end position="147"/>
    </location>
</feature>
<evidence type="ECO:0000256" key="6">
    <source>
        <dbReference type="ARBA" id="ARBA00043884"/>
    </source>
</evidence>
<comment type="similarity">
    <text evidence="2">Belongs to the aspartate/ornithine carbamoyltransferase superfamily. ATCase family.</text>
</comment>
<evidence type="ECO:0000256" key="8">
    <source>
        <dbReference type="NCBIfam" id="TIGR00670"/>
    </source>
</evidence>
<dbReference type="PANTHER" id="PTHR45753:SF6">
    <property type="entry name" value="ASPARTATE CARBAMOYLTRANSFERASE"/>
    <property type="match status" value="1"/>
</dbReference>
<accession>A0A0S4NBN9</accession>
<dbReference type="Proteomes" id="UP000320623">
    <property type="component" value="Unassembled WGS sequence"/>
</dbReference>
<dbReference type="InterPro" id="IPR006132">
    <property type="entry name" value="Asp/Orn_carbamoyltranf_P-bd"/>
</dbReference>
<evidence type="ECO:0000256" key="2">
    <source>
        <dbReference type="ARBA" id="ARBA00008896"/>
    </source>
</evidence>
<comment type="catalytic activity">
    <reaction evidence="7">
        <text>carbamoyl phosphate + L-aspartate = N-carbamoyl-L-aspartate + phosphate + H(+)</text>
        <dbReference type="Rhea" id="RHEA:20013"/>
        <dbReference type="ChEBI" id="CHEBI:15378"/>
        <dbReference type="ChEBI" id="CHEBI:29991"/>
        <dbReference type="ChEBI" id="CHEBI:32814"/>
        <dbReference type="ChEBI" id="CHEBI:43474"/>
        <dbReference type="ChEBI" id="CHEBI:58228"/>
        <dbReference type="EC" id="2.1.3.2"/>
    </reaction>
</comment>
<dbReference type="GO" id="GO:0016597">
    <property type="term" value="F:amino acid binding"/>
    <property type="evidence" value="ECO:0007669"/>
    <property type="project" value="InterPro"/>
</dbReference>
<dbReference type="EMBL" id="FAOO01000014">
    <property type="protein sequence ID" value="CUU07542.1"/>
    <property type="molecule type" value="Genomic_DNA"/>
</dbReference>
<name>A0A0S4NBN9_9BACT</name>
<keyword evidence="5" id="KW-0665">Pyrimidine biosynthesis</keyword>
<protein>
    <recommendedName>
        <fullName evidence="3 8">Aspartate carbamoyltransferase</fullName>
        <ecNumber evidence="3 8">2.1.3.2</ecNumber>
    </recommendedName>
</protein>
<gene>
    <name evidence="12" type="ORF">JGI1_01838</name>
</gene>
<dbReference type="STRING" id="1643428.GCA_001442855_01801"/>
<dbReference type="AlphaFoldDB" id="A0A0S4NBN9"/>
<dbReference type="SUPFAM" id="SSF53671">
    <property type="entry name" value="Aspartate/ornithine carbamoyltransferase"/>
    <property type="match status" value="1"/>
</dbReference>
<dbReference type="EC" id="2.1.3.2" evidence="3 8"/>
<dbReference type="OrthoDB" id="9774690at2"/>
<dbReference type="InterPro" id="IPR036901">
    <property type="entry name" value="Asp/Orn_carbamoylTrfase_sf"/>
</dbReference>
<evidence type="ECO:0000256" key="3">
    <source>
        <dbReference type="ARBA" id="ARBA00013008"/>
    </source>
</evidence>
<comment type="function">
    <text evidence="6">Catalyzes the condensation of carbamoyl phosphate and aspartate to form carbamoyl aspartate and inorganic phosphate, the committed step in the de novo pyrimidine nucleotide biosynthesis pathway.</text>
</comment>
<evidence type="ECO:0000256" key="7">
    <source>
        <dbReference type="ARBA" id="ARBA00048859"/>
    </source>
</evidence>
<reference evidence="13" key="1">
    <citation type="submission" date="2015-11" db="EMBL/GenBank/DDBJ databases">
        <authorList>
            <person name="Varghese N."/>
        </authorList>
    </citation>
    <scope>NUCLEOTIDE SEQUENCE [LARGE SCALE GENOMIC DNA]</scope>
</reference>
<dbReference type="NCBIfam" id="TIGR00670">
    <property type="entry name" value="asp_carb_tr"/>
    <property type="match status" value="1"/>
</dbReference>
<dbReference type="GO" id="GO:0006520">
    <property type="term" value="P:amino acid metabolic process"/>
    <property type="evidence" value="ECO:0007669"/>
    <property type="project" value="InterPro"/>
</dbReference>
<comment type="pathway">
    <text evidence="1">Pyrimidine metabolism; UMP biosynthesis via de novo pathway; (S)-dihydroorotate from bicarbonate: step 2/3.</text>
</comment>
<evidence type="ECO:0000259" key="11">
    <source>
        <dbReference type="Pfam" id="PF02729"/>
    </source>
</evidence>
<feature type="domain" description="Aspartate/ornithine carbamoyltransferase Asp/Orn-binding" evidence="10">
    <location>
        <begin position="154"/>
        <end position="305"/>
    </location>
</feature>
<evidence type="ECO:0000256" key="4">
    <source>
        <dbReference type="ARBA" id="ARBA00022679"/>
    </source>
</evidence>
<dbReference type="InterPro" id="IPR006130">
    <property type="entry name" value="Asp/Orn_carbamoylTrfase"/>
</dbReference>
<dbReference type="UniPathway" id="UPA00070">
    <property type="reaction ID" value="UER00116"/>
</dbReference>
<dbReference type="FunFam" id="3.40.50.1370:FF:000002">
    <property type="entry name" value="Aspartate carbamoyltransferase 2"/>
    <property type="match status" value="1"/>
</dbReference>
<dbReference type="PRINTS" id="PR00101">
    <property type="entry name" value="ATCASE"/>
</dbReference>
<keyword evidence="4 9" id="KW-0808">Transferase</keyword>
<keyword evidence="13" id="KW-1185">Reference proteome</keyword>
<dbReference type="Gene3D" id="3.40.50.1370">
    <property type="entry name" value="Aspartate/ornithine carbamoyltransferase"/>
    <property type="match status" value="2"/>
</dbReference>
<evidence type="ECO:0000256" key="1">
    <source>
        <dbReference type="ARBA" id="ARBA00004852"/>
    </source>
</evidence>
<evidence type="ECO:0000259" key="10">
    <source>
        <dbReference type="Pfam" id="PF00185"/>
    </source>
</evidence>
<sequence length="307" mass="35229">MPRLNHVIESQQFTLPLIHEVFQVADQMEKILDRGGTLDYQNKIMASLFYAPSTRTRFSFESAMYRLGGKVITTEQAHMFSSVIGGETLEDTIRVVSNFADVIVLRHTEIGAAKRASLVSKVPIINAGDGKGGQHPTQALLDLYTIYKELGYIDGLKVAFVGDLEQGRTVRSLAYLLGKFERVMLYFIAPDFLQIKEDIQDYLTRHNVWFTLENDLNKVISEVDVVYVTRIEKERFGDKIELYEKTVKNYFIDKDMLQKLKQRAIIMHPLPRLNEISIEVDDDPRAVYFKQTRNGLLVRMALLTMVL</sequence>
<dbReference type="PRINTS" id="PR00100">
    <property type="entry name" value="AOTCASE"/>
</dbReference>
<dbReference type="GO" id="GO:0004070">
    <property type="term" value="F:aspartate carbamoyltransferase activity"/>
    <property type="evidence" value="ECO:0007669"/>
    <property type="project" value="UniProtKB-UniRule"/>
</dbReference>
<dbReference type="PANTHER" id="PTHR45753">
    <property type="entry name" value="ORNITHINE CARBAMOYLTRANSFERASE, MITOCHONDRIAL"/>
    <property type="match status" value="1"/>
</dbReference>
<evidence type="ECO:0000313" key="13">
    <source>
        <dbReference type="Proteomes" id="UP000320623"/>
    </source>
</evidence>